<sequence length="412" mass="46151">MPKRKRETKTPTQLRNARKRKAKKREKATARLQDPSLVYIDDPLSAPTVLQAKHFFKELGQRLPLQLKAKEGWRSSAKLAVRRGADGLKIGLFLPKSHEIISVLGCSAHHPAINQALEAITVIGASGKIKGYDELDGTGDLRYVKLDVERSTELVQVTLVWNASSQEEAGSSLSWLLKKLKRHELWHSIWLNFNAADKHTSRILAYEKEAWLQVHGPKRFLREALHSVEGEAVELCFPPFVFRQANLCAFEDIVSLARHFVPAQSVVVELYGGVGTIGLHLADRVSSLVCSDENPHNRLCFKRSAKALPEELRPHLSYVQGDAASQVKSVPTADVVIVDPPRKGLDEAVLQALCRSRKKKQQRLIYVSCGFPAFQRDCQKLIDAGWTVHHAEGFILFPGADHLETFCVFDRA</sequence>
<proteinExistence type="predicted"/>
<dbReference type="GO" id="GO:0008168">
    <property type="term" value="F:methyltransferase activity"/>
    <property type="evidence" value="ECO:0007669"/>
    <property type="project" value="UniProtKB-KW"/>
</dbReference>
<dbReference type="Proteomes" id="UP001642464">
    <property type="component" value="Unassembled WGS sequence"/>
</dbReference>
<organism evidence="1 2">
    <name type="scientific">Durusdinium trenchii</name>
    <dbReference type="NCBI Taxonomy" id="1381693"/>
    <lineage>
        <taxon>Eukaryota</taxon>
        <taxon>Sar</taxon>
        <taxon>Alveolata</taxon>
        <taxon>Dinophyceae</taxon>
        <taxon>Suessiales</taxon>
        <taxon>Symbiodiniaceae</taxon>
        <taxon>Durusdinium</taxon>
    </lineage>
</organism>
<protein>
    <submittedName>
        <fullName evidence="1">Uncharacterized RNA methyltransferase pc1998</fullName>
    </submittedName>
</protein>
<dbReference type="Gene3D" id="3.40.50.150">
    <property type="entry name" value="Vaccinia Virus protein VP39"/>
    <property type="match status" value="1"/>
</dbReference>
<name>A0ABP0LCI9_9DINO</name>
<gene>
    <name evidence="1" type="ORF">SCF082_LOCUS21839</name>
</gene>
<dbReference type="SUPFAM" id="SSF53335">
    <property type="entry name" value="S-adenosyl-L-methionine-dependent methyltransferases"/>
    <property type="match status" value="1"/>
</dbReference>
<dbReference type="EMBL" id="CAXAMM010015570">
    <property type="protein sequence ID" value="CAK9036713.1"/>
    <property type="molecule type" value="Genomic_DNA"/>
</dbReference>
<dbReference type="PANTHER" id="PTHR47548">
    <property type="entry name" value="BNAA06G32370D PROTEIN"/>
    <property type="match status" value="1"/>
</dbReference>
<reference evidence="1 2" key="1">
    <citation type="submission" date="2024-02" db="EMBL/GenBank/DDBJ databases">
        <authorList>
            <person name="Chen Y."/>
            <person name="Shah S."/>
            <person name="Dougan E. K."/>
            <person name="Thang M."/>
            <person name="Chan C."/>
        </authorList>
    </citation>
    <scope>NUCLEOTIDE SEQUENCE [LARGE SCALE GENOMIC DNA]</scope>
</reference>
<keyword evidence="1" id="KW-0808">Transferase</keyword>
<dbReference type="InterPro" id="IPR010280">
    <property type="entry name" value="U5_MeTrfase_fam"/>
</dbReference>
<evidence type="ECO:0000313" key="1">
    <source>
        <dbReference type="EMBL" id="CAK9036713.1"/>
    </source>
</evidence>
<dbReference type="GO" id="GO:0032259">
    <property type="term" value="P:methylation"/>
    <property type="evidence" value="ECO:0007669"/>
    <property type="project" value="UniProtKB-KW"/>
</dbReference>
<dbReference type="InterPro" id="IPR053304">
    <property type="entry name" value="RNA_M5U_MTase"/>
</dbReference>
<dbReference type="PROSITE" id="PS51687">
    <property type="entry name" value="SAM_MT_RNA_M5U"/>
    <property type="match status" value="1"/>
</dbReference>
<dbReference type="PANTHER" id="PTHR47548:SF1">
    <property type="entry name" value="S-ADENOSYL-L-METHIONINE-DEPENDENT METHYLTRANSFERASES SUPERFAMILY PROTEIN"/>
    <property type="match status" value="1"/>
</dbReference>
<dbReference type="Gene3D" id="2.40.50.1070">
    <property type="match status" value="1"/>
</dbReference>
<dbReference type="InterPro" id="IPR029063">
    <property type="entry name" value="SAM-dependent_MTases_sf"/>
</dbReference>
<keyword evidence="2" id="KW-1185">Reference proteome</keyword>
<evidence type="ECO:0000313" key="2">
    <source>
        <dbReference type="Proteomes" id="UP001642464"/>
    </source>
</evidence>
<keyword evidence="1" id="KW-0489">Methyltransferase</keyword>
<dbReference type="Pfam" id="PF05958">
    <property type="entry name" value="tRNA_U5-meth_tr"/>
    <property type="match status" value="1"/>
</dbReference>
<accession>A0ABP0LCI9</accession>
<comment type="caution">
    <text evidence="1">The sequence shown here is derived from an EMBL/GenBank/DDBJ whole genome shotgun (WGS) entry which is preliminary data.</text>
</comment>